<evidence type="ECO:0000313" key="3">
    <source>
        <dbReference type="EMBL" id="CAB4309625.1"/>
    </source>
</evidence>
<dbReference type="AlphaFoldDB" id="A0A6J5XCH6"/>
<accession>A0A6J5XCH6</accession>
<protein>
    <submittedName>
        <fullName evidence="3">Uncharacterized protein</fullName>
    </submittedName>
</protein>
<evidence type="ECO:0000313" key="5">
    <source>
        <dbReference type="Proteomes" id="UP000507245"/>
    </source>
</evidence>
<feature type="region of interest" description="Disordered" evidence="1">
    <location>
        <begin position="1"/>
        <end position="20"/>
    </location>
</feature>
<gene>
    <name evidence="2" type="ORF">CURHAP_LOCUS31340</name>
    <name evidence="3" type="ORF">ORAREDHAP_LOCUS30912</name>
</gene>
<feature type="region of interest" description="Disordered" evidence="1">
    <location>
        <begin position="81"/>
        <end position="103"/>
    </location>
</feature>
<dbReference type="EMBL" id="CAEKKB010000005">
    <property type="protein sequence ID" value="CAB4309625.1"/>
    <property type="molecule type" value="Genomic_DNA"/>
</dbReference>
<name>A0A6J5XCH6_PRUAR</name>
<evidence type="ECO:0000313" key="4">
    <source>
        <dbReference type="Proteomes" id="UP000507222"/>
    </source>
</evidence>
<keyword evidence="5" id="KW-1185">Reference proteome</keyword>
<reference evidence="3 4" key="2">
    <citation type="submission" date="2020-05" db="EMBL/GenBank/DDBJ databases">
        <authorList>
            <person name="Campoy J."/>
            <person name="Schneeberger K."/>
            <person name="Spophaly S."/>
        </authorList>
    </citation>
    <scope>NUCLEOTIDE SEQUENCE [LARGE SCALE GENOMIC DNA]</scope>
    <source>
        <strain evidence="3">PruArmRojPasFocal</strain>
    </source>
</reference>
<proteinExistence type="predicted"/>
<dbReference type="OrthoDB" id="9984778at2759"/>
<dbReference type="Proteomes" id="UP000507245">
    <property type="component" value="Unassembled WGS sequence"/>
</dbReference>
<organism evidence="3 5">
    <name type="scientific">Prunus armeniaca</name>
    <name type="common">Apricot</name>
    <name type="synonym">Armeniaca vulgaris</name>
    <dbReference type="NCBI Taxonomy" id="36596"/>
    <lineage>
        <taxon>Eukaryota</taxon>
        <taxon>Viridiplantae</taxon>
        <taxon>Streptophyta</taxon>
        <taxon>Embryophyta</taxon>
        <taxon>Tracheophyta</taxon>
        <taxon>Spermatophyta</taxon>
        <taxon>Magnoliopsida</taxon>
        <taxon>eudicotyledons</taxon>
        <taxon>Gunneridae</taxon>
        <taxon>Pentapetalae</taxon>
        <taxon>rosids</taxon>
        <taxon>fabids</taxon>
        <taxon>Rosales</taxon>
        <taxon>Rosaceae</taxon>
        <taxon>Amygdaloideae</taxon>
        <taxon>Amygdaleae</taxon>
        <taxon>Prunus</taxon>
    </lineage>
</organism>
<reference evidence="5" key="1">
    <citation type="journal article" date="2020" name="Genome Biol.">
        <title>Gamete binning: chromosome-level and haplotype-resolved genome assembly enabled by high-throughput single-cell sequencing of gamete genomes.</title>
        <authorList>
            <person name="Campoy J.A."/>
            <person name="Sun H."/>
            <person name="Goel M."/>
            <person name="Jiao W.-B."/>
            <person name="Folz-Donahue K."/>
            <person name="Wang N."/>
            <person name="Rubio M."/>
            <person name="Liu C."/>
            <person name="Kukat C."/>
            <person name="Ruiz D."/>
            <person name="Huettel B."/>
            <person name="Schneeberger K."/>
        </authorList>
    </citation>
    <scope>NUCLEOTIDE SEQUENCE [LARGE SCALE GENOMIC DNA]</scope>
    <source>
        <strain evidence="5">cv. Rojo Pasion</strain>
    </source>
</reference>
<evidence type="ECO:0000313" key="2">
    <source>
        <dbReference type="EMBL" id="CAB4279180.1"/>
    </source>
</evidence>
<evidence type="ECO:0000256" key="1">
    <source>
        <dbReference type="SAM" id="MobiDB-lite"/>
    </source>
</evidence>
<dbReference type="Proteomes" id="UP000507222">
    <property type="component" value="Unassembled WGS sequence"/>
</dbReference>
<dbReference type="EMBL" id="CAEKDK010000005">
    <property type="protein sequence ID" value="CAB4279180.1"/>
    <property type="molecule type" value="Genomic_DNA"/>
</dbReference>
<feature type="compositionally biased region" description="Acidic residues" evidence="1">
    <location>
        <begin position="86"/>
        <end position="102"/>
    </location>
</feature>
<sequence>MMHHPWLKSQPANDQNVESMHGDHVIPKTSSVHACSDLGNSNERDSTIIEIGGDHEGYHQTIRRSVSMNDRQNHRVLVADILSRNDEEDKEDDMNSESDDIVEGVGKSSHRKWVLLHCVMSSVAMKRSFSSARFFPTRPSRARNTVLPV</sequence>